<dbReference type="Gene3D" id="1.10.287.470">
    <property type="entry name" value="Helix hairpin bin"/>
    <property type="match status" value="1"/>
</dbReference>
<dbReference type="RefSeq" id="WP_179632966.1">
    <property type="nucleotide sequence ID" value="NZ_JACCFH010000001.1"/>
</dbReference>
<dbReference type="PANTHER" id="PTHR32347">
    <property type="entry name" value="EFFLUX SYSTEM COMPONENT YKNX-RELATED"/>
    <property type="match status" value="1"/>
</dbReference>
<comment type="similarity">
    <text evidence="2">Belongs to the membrane fusion protein (MFP) (TC 8.A.1) family.</text>
</comment>
<feature type="transmembrane region" description="Helical" evidence="4">
    <location>
        <begin position="41"/>
        <end position="59"/>
    </location>
</feature>
<sequence length="445" mass="46212">MTTPTSASPAPLVPASGNTPAELTALLGADAVAAPWWRRRAVWIGVVLLAAAGAAFVWWQDRQVAQSAPRYVTEPVTRGNLTITVTANGTLQPTRQVSLGSELSGTIKRVHVDVNDTVRAGQVLIELDTSKLDDQLTRSRAALASAQSGVQQAEATAAEQRSNLARLEEVARLSGGKVPSKAELDTGRAGVARANAALAMARASVTDARAAVRVDETNLGKASIRSPINGVVLTRTAEPGNAVAASLQAVTLLTLAEDLRQLKLQVKVDEADVGMVQAGQTAQFTVSAWPARNWPATIRRVAFGSTITDNVVTYPTDLQVTNDDLSLRPGMTATATIAATERQNVLLVPNAALRFTPATASAAAASGGSLVSKLMPRPPGNTTTKRAGNTAIREGGQRQIWILQGQQPTPLTVTTGLSNGRLTEVSGAGLSAGQAVIVSQASAAP</sequence>
<evidence type="ECO:0000256" key="3">
    <source>
        <dbReference type="ARBA" id="ARBA00023054"/>
    </source>
</evidence>
<keyword evidence="4" id="KW-0472">Membrane</keyword>
<evidence type="ECO:0000256" key="4">
    <source>
        <dbReference type="SAM" id="Phobius"/>
    </source>
</evidence>
<dbReference type="EMBL" id="JACCFH010000001">
    <property type="protein sequence ID" value="NYG32033.1"/>
    <property type="molecule type" value="Genomic_DNA"/>
</dbReference>
<evidence type="ECO:0000256" key="1">
    <source>
        <dbReference type="ARBA" id="ARBA00004196"/>
    </source>
</evidence>
<evidence type="ECO:0000256" key="2">
    <source>
        <dbReference type="ARBA" id="ARBA00009477"/>
    </source>
</evidence>
<keyword evidence="8" id="KW-1185">Reference proteome</keyword>
<evidence type="ECO:0000313" key="7">
    <source>
        <dbReference type="EMBL" id="NYG32033.1"/>
    </source>
</evidence>
<comment type="caution">
    <text evidence="7">The sequence shown here is derived from an EMBL/GenBank/DDBJ whole genome shotgun (WGS) entry which is preliminary data.</text>
</comment>
<evidence type="ECO:0000259" key="6">
    <source>
        <dbReference type="Pfam" id="PF25954"/>
    </source>
</evidence>
<dbReference type="Gene3D" id="2.40.50.100">
    <property type="match status" value="1"/>
</dbReference>
<dbReference type="Pfam" id="PF25954">
    <property type="entry name" value="Beta-barrel_RND_2"/>
    <property type="match status" value="1"/>
</dbReference>
<dbReference type="NCBIfam" id="TIGR01730">
    <property type="entry name" value="RND_mfp"/>
    <property type="match status" value="1"/>
</dbReference>
<protein>
    <submittedName>
        <fullName evidence="7">HlyD family secretion protein</fullName>
    </submittedName>
</protein>
<name>A0A7Y9QYC4_9BURK</name>
<dbReference type="Gene3D" id="2.40.30.170">
    <property type="match status" value="1"/>
</dbReference>
<dbReference type="InterPro" id="IPR050465">
    <property type="entry name" value="UPF0194_transport"/>
</dbReference>
<feature type="domain" description="Multidrug resistance protein MdtA-like barrel-sandwich hybrid" evidence="5">
    <location>
        <begin position="95"/>
        <end position="252"/>
    </location>
</feature>
<keyword evidence="4" id="KW-1133">Transmembrane helix</keyword>
<dbReference type="InterPro" id="IPR006143">
    <property type="entry name" value="RND_pump_MFP"/>
</dbReference>
<dbReference type="SUPFAM" id="SSF111369">
    <property type="entry name" value="HlyD-like secretion proteins"/>
    <property type="match status" value="1"/>
</dbReference>
<keyword evidence="3" id="KW-0175">Coiled coil</keyword>
<dbReference type="Proteomes" id="UP000518288">
    <property type="component" value="Unassembled WGS sequence"/>
</dbReference>
<dbReference type="PANTHER" id="PTHR32347:SF14">
    <property type="entry name" value="EFFLUX SYSTEM COMPONENT YKNX-RELATED"/>
    <property type="match status" value="1"/>
</dbReference>
<dbReference type="AlphaFoldDB" id="A0A7Y9QYC4"/>
<organism evidence="7 8">
    <name type="scientific">Sphaerotilus montanus</name>
    <dbReference type="NCBI Taxonomy" id="522889"/>
    <lineage>
        <taxon>Bacteria</taxon>
        <taxon>Pseudomonadati</taxon>
        <taxon>Pseudomonadota</taxon>
        <taxon>Betaproteobacteria</taxon>
        <taxon>Burkholderiales</taxon>
        <taxon>Sphaerotilaceae</taxon>
        <taxon>Sphaerotilus</taxon>
    </lineage>
</organism>
<proteinExistence type="inferred from homology"/>
<feature type="domain" description="CusB-like beta-barrel" evidence="6">
    <location>
        <begin position="264"/>
        <end position="339"/>
    </location>
</feature>
<reference evidence="7 8" key="1">
    <citation type="submission" date="2020-07" db="EMBL/GenBank/DDBJ databases">
        <title>Genomic Encyclopedia of Archaeal and Bacterial Type Strains, Phase II (KMG-II): from individual species to whole genera.</title>
        <authorList>
            <person name="Goeker M."/>
        </authorList>
    </citation>
    <scope>NUCLEOTIDE SEQUENCE [LARGE SCALE GENOMIC DNA]</scope>
    <source>
        <strain evidence="7 8">DSM 21226</strain>
    </source>
</reference>
<keyword evidence="4" id="KW-0812">Transmembrane</keyword>
<dbReference type="GO" id="GO:0022857">
    <property type="term" value="F:transmembrane transporter activity"/>
    <property type="evidence" value="ECO:0007669"/>
    <property type="project" value="InterPro"/>
</dbReference>
<evidence type="ECO:0000259" key="5">
    <source>
        <dbReference type="Pfam" id="PF25917"/>
    </source>
</evidence>
<evidence type="ECO:0000313" key="8">
    <source>
        <dbReference type="Proteomes" id="UP000518288"/>
    </source>
</evidence>
<dbReference type="GO" id="GO:0030313">
    <property type="term" value="C:cell envelope"/>
    <property type="evidence" value="ECO:0007669"/>
    <property type="project" value="UniProtKB-SubCell"/>
</dbReference>
<gene>
    <name evidence="7" type="ORF">BDD16_001019</name>
</gene>
<dbReference type="Pfam" id="PF25917">
    <property type="entry name" value="BSH_RND"/>
    <property type="match status" value="1"/>
</dbReference>
<dbReference type="InterPro" id="IPR058792">
    <property type="entry name" value="Beta-barrel_RND_2"/>
</dbReference>
<dbReference type="InterPro" id="IPR058625">
    <property type="entry name" value="MdtA-like_BSH"/>
</dbReference>
<accession>A0A7Y9QYC4</accession>
<comment type="subcellular location">
    <subcellularLocation>
        <location evidence="1">Cell envelope</location>
    </subcellularLocation>
</comment>
<dbReference type="GO" id="GO:0016020">
    <property type="term" value="C:membrane"/>
    <property type="evidence" value="ECO:0007669"/>
    <property type="project" value="InterPro"/>
</dbReference>